<comment type="pathway">
    <text evidence="7">Protein biosynthesis; polypeptide chain elongation.</text>
</comment>
<dbReference type="HAMAP" id="MF_00054_B">
    <property type="entry name" value="EF_G_EF_2_B"/>
    <property type="match status" value="1"/>
</dbReference>
<feature type="binding site" evidence="7">
    <location>
        <begin position="33"/>
        <end position="40"/>
    </location>
    <ligand>
        <name>GTP</name>
        <dbReference type="ChEBI" id="CHEBI:37565"/>
    </ligand>
</feature>
<dbReference type="InterPro" id="IPR004161">
    <property type="entry name" value="EFTu-like_2"/>
</dbReference>
<dbReference type="PROSITE" id="PS00301">
    <property type="entry name" value="G_TR_1"/>
    <property type="match status" value="1"/>
</dbReference>
<comment type="caution">
    <text evidence="9">The sequence shown here is derived from an EMBL/GenBank/DDBJ whole genome shotgun (WGS) entry which is preliminary data.</text>
</comment>
<keyword evidence="7" id="KW-0496">Mitochondrion</keyword>
<dbReference type="PRINTS" id="PR00315">
    <property type="entry name" value="ELONGATNFCT"/>
</dbReference>
<dbReference type="SMART" id="SM00838">
    <property type="entry name" value="EFG_C"/>
    <property type="match status" value="1"/>
</dbReference>
<dbReference type="InterPro" id="IPR000795">
    <property type="entry name" value="T_Tr_GTP-bd_dom"/>
</dbReference>
<dbReference type="InterPro" id="IPR041095">
    <property type="entry name" value="EFG_II"/>
</dbReference>
<dbReference type="Pfam" id="PF00679">
    <property type="entry name" value="EFG_C"/>
    <property type="match status" value="1"/>
</dbReference>
<keyword evidence="4 7" id="KW-0251">Elongation factor</keyword>
<keyword evidence="6 7" id="KW-0342">GTP-binding</keyword>
<keyword evidence="10" id="KW-1185">Reference proteome</keyword>
<dbReference type="GO" id="GO:0003746">
    <property type="term" value="F:translation elongation factor activity"/>
    <property type="evidence" value="ECO:0007669"/>
    <property type="project" value="UniProtKB-KW"/>
</dbReference>
<dbReference type="Pfam" id="PF03144">
    <property type="entry name" value="GTP_EFTU_D2"/>
    <property type="match status" value="1"/>
</dbReference>
<dbReference type="Proteomes" id="UP001363151">
    <property type="component" value="Unassembled WGS sequence"/>
</dbReference>
<dbReference type="Gene3D" id="2.40.30.10">
    <property type="entry name" value="Translation factors"/>
    <property type="match status" value="1"/>
</dbReference>
<evidence type="ECO:0000256" key="1">
    <source>
        <dbReference type="ARBA" id="ARBA00004229"/>
    </source>
</evidence>
<dbReference type="PANTHER" id="PTHR43636:SF2">
    <property type="entry name" value="ELONGATION FACTOR G, MITOCHONDRIAL"/>
    <property type="match status" value="1"/>
</dbReference>
<dbReference type="PANTHER" id="PTHR43636">
    <property type="entry name" value="ELONGATION FACTOR G, MITOCHONDRIAL"/>
    <property type="match status" value="1"/>
</dbReference>
<sequence length="735" mass="79205">MLIALRRRAAGALCARQLSAAAAELTRNIGISAHIDSGKTTLTERILYYTGRIGAIHDVRGKDGVGAKMDSMDLEREKGITIQSAATHCTWGANHVNIIDTPGHVDFTIEVERALRVLDGGVLVLCGVSGVQSQSLTVDRQMKRYDVPRVAFVNKLDRAGADPDRVVAQVREQMALNACAVQLPVGLEAAHEGVIDLVRMKRLTFAGDRGEDVVEDDVPAASADLAEERRAALVEAVADVDDDVAEAYLEGLEVDGDALAAGIRRATMARDFVPVFMGSAFKNKGVQPLLDGVVAYLPSPPEREGVVALDLEDDETPVPIACDADAPLLCLAFKLEESRFGQLTYVRIYQGTLRKGATIVNARTRAKTKVPRLVRMHSDDMEDIDAASAGDVVAMFGVDCASMDSFAGEPKKGAKEAPRKLAMASMYVPRPVISIAVAPKKGAAPNVIDAFGNALQRFAREDPTLRVHVDAESKQTILSGMGELHLDVYVERMKREYKVDVDAGMPSVNYREAISKRADFEYLHKKQTGGSGQYAKVVGYVEPLEDDFDGDEPFEFVNECVGTNVPSEYIPSVEKGARDAIAKGNLIGFPVEGMRVVLQDGAAHAVDSSDMAFRAAGQAAVRGAIDRAKASVLEPLMALEVTVPAEFQGDIMGAINQRRGIITHSEISADGSHAVINAEVPLANLFGYSTDVRSATQGKGEFTMEYVRHANVLPDIQAELVKEHQEKRAAGTAQR</sequence>
<evidence type="ECO:0000256" key="4">
    <source>
        <dbReference type="ARBA" id="ARBA00022768"/>
    </source>
</evidence>
<dbReference type="InterPro" id="IPR005225">
    <property type="entry name" value="Small_GTP-bd"/>
</dbReference>
<dbReference type="Pfam" id="PF14492">
    <property type="entry name" value="EFG_III"/>
    <property type="match status" value="1"/>
</dbReference>
<dbReference type="NCBIfam" id="TIGR00484">
    <property type="entry name" value="EF-G"/>
    <property type="match status" value="1"/>
</dbReference>
<dbReference type="SUPFAM" id="SSF52540">
    <property type="entry name" value="P-loop containing nucleoside triphosphate hydrolases"/>
    <property type="match status" value="1"/>
</dbReference>
<proteinExistence type="inferred from homology"/>
<dbReference type="InterPro" id="IPR027417">
    <property type="entry name" value="P-loop_NTPase"/>
</dbReference>
<dbReference type="InterPro" id="IPR004540">
    <property type="entry name" value="Transl_elong_EFG/EF2"/>
</dbReference>
<dbReference type="CDD" id="cd04091">
    <property type="entry name" value="mtEFG1_II_like"/>
    <property type="match status" value="1"/>
</dbReference>
<comment type="similarity">
    <text evidence="7">Belongs to the GTP-binding elongation factor family. EF-G/EF-2 subfamily.</text>
</comment>
<dbReference type="NCBIfam" id="NF009381">
    <property type="entry name" value="PRK12740.1-5"/>
    <property type="match status" value="1"/>
</dbReference>
<accession>A0ABR1GB15</accession>
<protein>
    <recommendedName>
        <fullName evidence="7">Elongation factor G, mitochondrial</fullName>
        <shortName evidence="7">EF-Gmt</shortName>
    </recommendedName>
    <alternativeName>
        <fullName evidence="7">Elongation factor G 1, mitochondrial</fullName>
        <shortName evidence="7">mEF-G 1</shortName>
    </alternativeName>
    <alternativeName>
        <fullName evidence="7">Elongation factor G1</fullName>
    </alternativeName>
</protein>
<evidence type="ECO:0000256" key="7">
    <source>
        <dbReference type="HAMAP-Rule" id="MF_03061"/>
    </source>
</evidence>
<dbReference type="PROSITE" id="PS51722">
    <property type="entry name" value="G_TR_2"/>
    <property type="match status" value="1"/>
</dbReference>
<evidence type="ECO:0000256" key="2">
    <source>
        <dbReference type="ARBA" id="ARBA00005870"/>
    </source>
</evidence>
<dbReference type="CDD" id="cd01434">
    <property type="entry name" value="EFG_mtEFG1_IV"/>
    <property type="match status" value="1"/>
</dbReference>
<name>A0ABR1GB15_AURAN</name>
<comment type="function">
    <text evidence="7">Mitochondrial GTPase that catalyzes the GTP-dependent ribosomal translocation step during translation elongation. During this step, the ribosome changes from the pre-translocational (PRE) to the post-translocational (POST) state as the newly formed A-site-bound peptidyl-tRNA and P-site-bound deacylated tRNA move to the P and E sites, respectively. Catalyzes the coordinated movement of the two tRNA molecules, the mRNA and conformational changes in the ribosome.</text>
</comment>
<dbReference type="Gene3D" id="3.30.70.240">
    <property type="match status" value="1"/>
</dbReference>
<dbReference type="EMBL" id="JBBJCI010000035">
    <property type="protein sequence ID" value="KAK7253269.1"/>
    <property type="molecule type" value="Genomic_DNA"/>
</dbReference>
<evidence type="ECO:0000256" key="5">
    <source>
        <dbReference type="ARBA" id="ARBA00022917"/>
    </source>
</evidence>
<dbReference type="InterPro" id="IPR031157">
    <property type="entry name" value="G_TR_CS"/>
</dbReference>
<reference evidence="9 10" key="1">
    <citation type="submission" date="2024-03" db="EMBL/GenBank/DDBJ databases">
        <title>Aureococcus anophagefferens CCMP1851 and Kratosvirus quantuckense: Draft genome of a second virus-susceptible host strain in the model system.</title>
        <authorList>
            <person name="Chase E."/>
            <person name="Truchon A.R."/>
            <person name="Schepens W."/>
            <person name="Wilhelm S.W."/>
        </authorList>
    </citation>
    <scope>NUCLEOTIDE SEQUENCE [LARGE SCALE GENOMIC DNA]</scope>
    <source>
        <strain evidence="9 10">CCMP1851</strain>
    </source>
</reference>
<dbReference type="InterPro" id="IPR014721">
    <property type="entry name" value="Ribsml_uS5_D2-typ_fold_subgr"/>
</dbReference>
<comment type="subcellular location">
    <subcellularLocation>
        <location evidence="7">Mitochondrion</location>
    </subcellularLocation>
    <subcellularLocation>
        <location evidence="1">Plastid</location>
        <location evidence="1">Chloroplast</location>
    </subcellularLocation>
</comment>
<dbReference type="SUPFAM" id="SSF50447">
    <property type="entry name" value="Translation proteins"/>
    <property type="match status" value="1"/>
</dbReference>
<dbReference type="InterPro" id="IPR047872">
    <property type="entry name" value="EFG_IV"/>
</dbReference>
<dbReference type="Gene3D" id="3.30.230.10">
    <property type="match status" value="1"/>
</dbReference>
<dbReference type="InterPro" id="IPR009022">
    <property type="entry name" value="EFG_III"/>
</dbReference>
<evidence type="ECO:0000259" key="8">
    <source>
        <dbReference type="PROSITE" id="PS51722"/>
    </source>
</evidence>
<dbReference type="InterPro" id="IPR020568">
    <property type="entry name" value="Ribosomal_Su5_D2-typ_SF"/>
</dbReference>
<evidence type="ECO:0000256" key="3">
    <source>
        <dbReference type="ARBA" id="ARBA00022741"/>
    </source>
</evidence>
<comment type="similarity">
    <text evidence="2">Belongs to the TRAFAC class translation factor GTPase superfamily. Classic translation factor GTPase family. EF-G/EF-2 subfamily.</text>
</comment>
<evidence type="ECO:0000313" key="10">
    <source>
        <dbReference type="Proteomes" id="UP001363151"/>
    </source>
</evidence>
<dbReference type="NCBIfam" id="TIGR00231">
    <property type="entry name" value="small_GTP"/>
    <property type="match status" value="1"/>
</dbReference>
<dbReference type="SMART" id="SM00889">
    <property type="entry name" value="EFG_IV"/>
    <property type="match status" value="1"/>
</dbReference>
<dbReference type="Pfam" id="PF03764">
    <property type="entry name" value="EFG_IV"/>
    <property type="match status" value="1"/>
</dbReference>
<feature type="domain" description="Tr-type G" evidence="8">
    <location>
        <begin position="24"/>
        <end position="301"/>
    </location>
</feature>
<dbReference type="Gene3D" id="3.30.70.870">
    <property type="entry name" value="Elongation Factor G (Translational Gtpase), domain 3"/>
    <property type="match status" value="1"/>
</dbReference>
<dbReference type="InterPro" id="IPR005517">
    <property type="entry name" value="Transl_elong_EFG/EF2_IV"/>
</dbReference>
<keyword evidence="5 7" id="KW-0648">Protein biosynthesis</keyword>
<keyword evidence="3 7" id="KW-0547">Nucleotide-binding</keyword>
<feature type="binding site" evidence="7">
    <location>
        <begin position="154"/>
        <end position="157"/>
    </location>
    <ligand>
        <name>GTP</name>
        <dbReference type="ChEBI" id="CHEBI:37565"/>
    </ligand>
</feature>
<dbReference type="SUPFAM" id="SSF54980">
    <property type="entry name" value="EF-G C-terminal domain-like"/>
    <property type="match status" value="2"/>
</dbReference>
<feature type="binding site" evidence="7">
    <location>
        <begin position="100"/>
        <end position="104"/>
    </location>
    <ligand>
        <name>GTP</name>
        <dbReference type="ChEBI" id="CHEBI:37565"/>
    </ligand>
</feature>
<evidence type="ECO:0000313" key="9">
    <source>
        <dbReference type="EMBL" id="KAK7253269.1"/>
    </source>
</evidence>
<dbReference type="Pfam" id="PF00009">
    <property type="entry name" value="GTP_EFTU"/>
    <property type="match status" value="1"/>
</dbReference>
<dbReference type="InterPro" id="IPR009000">
    <property type="entry name" value="Transl_B-barrel_sf"/>
</dbReference>
<dbReference type="CDD" id="cd01886">
    <property type="entry name" value="EF-G"/>
    <property type="match status" value="1"/>
</dbReference>
<organism evidence="9 10">
    <name type="scientific">Aureococcus anophagefferens</name>
    <name type="common">Harmful bloom alga</name>
    <dbReference type="NCBI Taxonomy" id="44056"/>
    <lineage>
        <taxon>Eukaryota</taxon>
        <taxon>Sar</taxon>
        <taxon>Stramenopiles</taxon>
        <taxon>Ochrophyta</taxon>
        <taxon>Pelagophyceae</taxon>
        <taxon>Pelagomonadales</taxon>
        <taxon>Pelagomonadaceae</taxon>
        <taxon>Aureococcus</taxon>
    </lineage>
</organism>
<dbReference type="InterPro" id="IPR035647">
    <property type="entry name" value="EFG_III/V"/>
</dbReference>
<dbReference type="InterPro" id="IPR000640">
    <property type="entry name" value="EFG_V-like"/>
</dbReference>
<evidence type="ECO:0000256" key="6">
    <source>
        <dbReference type="ARBA" id="ARBA00023134"/>
    </source>
</evidence>
<dbReference type="SUPFAM" id="SSF54211">
    <property type="entry name" value="Ribosomal protein S5 domain 2-like"/>
    <property type="match status" value="1"/>
</dbReference>
<dbReference type="CDD" id="cd16262">
    <property type="entry name" value="EFG_III"/>
    <property type="match status" value="1"/>
</dbReference>
<gene>
    <name evidence="9" type="primary">MEFG</name>
    <name evidence="9" type="ORF">SO694_00001227</name>
</gene>
<dbReference type="Gene3D" id="3.40.50.300">
    <property type="entry name" value="P-loop containing nucleotide triphosphate hydrolases"/>
    <property type="match status" value="1"/>
</dbReference>